<sequence>MPSSLFEGRGIVGVAVSRSGQAVGISDVFVLASDPDVA</sequence>
<protein>
    <submittedName>
        <fullName evidence="1">Uncharacterized protein</fullName>
    </submittedName>
</protein>
<dbReference type="AlphaFoldDB" id="A0A7Y9H710"/>
<evidence type="ECO:0000313" key="2">
    <source>
        <dbReference type="Proteomes" id="UP000530403"/>
    </source>
</evidence>
<organism evidence="1 2">
    <name type="scientific">Streptomyces fulvorobeus</name>
    <dbReference type="NCBI Taxonomy" id="284028"/>
    <lineage>
        <taxon>Bacteria</taxon>
        <taxon>Bacillati</taxon>
        <taxon>Actinomycetota</taxon>
        <taxon>Actinomycetes</taxon>
        <taxon>Kitasatosporales</taxon>
        <taxon>Streptomycetaceae</taxon>
        <taxon>Streptomyces</taxon>
    </lineage>
</organism>
<reference evidence="1 2" key="1">
    <citation type="submission" date="2020-07" db="EMBL/GenBank/DDBJ databases">
        <title>Sequencing the genomes of 1000 actinobacteria strains.</title>
        <authorList>
            <person name="Klenk H.-P."/>
        </authorList>
    </citation>
    <scope>NUCLEOTIDE SEQUENCE [LARGE SCALE GENOMIC DNA]</scope>
    <source>
        <strain evidence="1 2">DSM 41455</strain>
    </source>
</reference>
<gene>
    <name evidence="1" type="ORF">HEB29_000094</name>
</gene>
<proteinExistence type="predicted"/>
<dbReference type="EMBL" id="JACCCF010000001">
    <property type="protein sequence ID" value="NYE39083.1"/>
    <property type="molecule type" value="Genomic_DNA"/>
</dbReference>
<evidence type="ECO:0000313" key="1">
    <source>
        <dbReference type="EMBL" id="NYE39083.1"/>
    </source>
</evidence>
<dbReference type="Proteomes" id="UP000530403">
    <property type="component" value="Unassembled WGS sequence"/>
</dbReference>
<comment type="caution">
    <text evidence="1">The sequence shown here is derived from an EMBL/GenBank/DDBJ whole genome shotgun (WGS) entry which is preliminary data.</text>
</comment>
<name>A0A7Y9H710_9ACTN</name>
<accession>A0A7Y9H710</accession>